<dbReference type="Gene3D" id="3.30.750.24">
    <property type="entry name" value="STAS domain"/>
    <property type="match status" value="1"/>
</dbReference>
<feature type="transmembrane region" description="Helical" evidence="5">
    <location>
        <begin position="229"/>
        <end position="248"/>
    </location>
</feature>
<evidence type="ECO:0000256" key="1">
    <source>
        <dbReference type="ARBA" id="ARBA00004141"/>
    </source>
</evidence>
<feature type="domain" description="STAS" evidence="6">
    <location>
        <begin position="458"/>
        <end position="551"/>
    </location>
</feature>
<dbReference type="InterPro" id="IPR011547">
    <property type="entry name" value="SLC26A/SulP_dom"/>
</dbReference>
<gene>
    <name evidence="7" type="ORF">CBOVIS_LOCUS2586</name>
</gene>
<feature type="transmembrane region" description="Helical" evidence="5">
    <location>
        <begin position="114"/>
        <end position="135"/>
    </location>
</feature>
<feature type="transmembrane region" description="Helical" evidence="5">
    <location>
        <begin position="382"/>
        <end position="402"/>
    </location>
</feature>
<name>A0A8S1EIS5_9PELO</name>
<dbReference type="Pfam" id="PF00916">
    <property type="entry name" value="Sulfate_transp"/>
    <property type="match status" value="1"/>
</dbReference>
<keyword evidence="4 5" id="KW-0472">Membrane</keyword>
<evidence type="ECO:0000313" key="8">
    <source>
        <dbReference type="Proteomes" id="UP000494206"/>
    </source>
</evidence>
<dbReference type="SUPFAM" id="SSF52091">
    <property type="entry name" value="SpoIIaa-like"/>
    <property type="match status" value="1"/>
</dbReference>
<keyword evidence="3 5" id="KW-1133">Transmembrane helix</keyword>
<dbReference type="PANTHER" id="PTHR11814">
    <property type="entry name" value="SULFATE TRANSPORTER"/>
    <property type="match status" value="1"/>
</dbReference>
<comment type="subcellular location">
    <subcellularLocation>
        <location evidence="1">Membrane</location>
        <topology evidence="1">Multi-pass membrane protein</topology>
    </subcellularLocation>
</comment>
<feature type="transmembrane region" description="Helical" evidence="5">
    <location>
        <begin position="147"/>
        <end position="169"/>
    </location>
</feature>
<evidence type="ECO:0000256" key="3">
    <source>
        <dbReference type="ARBA" id="ARBA00022989"/>
    </source>
</evidence>
<comment type="caution">
    <text evidence="7">The sequence shown here is derived from an EMBL/GenBank/DDBJ whole genome shotgun (WGS) entry which is preliminary data.</text>
</comment>
<feature type="transmembrane region" description="Helical" evidence="5">
    <location>
        <begin position="414"/>
        <end position="444"/>
    </location>
</feature>
<feature type="transmembrane region" description="Helical" evidence="5">
    <location>
        <begin position="82"/>
        <end position="102"/>
    </location>
</feature>
<evidence type="ECO:0000256" key="4">
    <source>
        <dbReference type="ARBA" id="ARBA00023136"/>
    </source>
</evidence>
<evidence type="ECO:0000259" key="6">
    <source>
        <dbReference type="PROSITE" id="PS50801"/>
    </source>
</evidence>
<dbReference type="EMBL" id="CADEPM010000002">
    <property type="protein sequence ID" value="CAB3399467.1"/>
    <property type="molecule type" value="Genomic_DNA"/>
</dbReference>
<dbReference type="GO" id="GO:0055085">
    <property type="term" value="P:transmembrane transport"/>
    <property type="evidence" value="ECO:0007669"/>
    <property type="project" value="InterPro"/>
</dbReference>
<dbReference type="InterPro" id="IPR036513">
    <property type="entry name" value="STAS_dom_sf"/>
</dbReference>
<feature type="transmembrane region" description="Helical" evidence="5">
    <location>
        <begin position="357"/>
        <end position="375"/>
    </location>
</feature>
<dbReference type="OrthoDB" id="288203at2759"/>
<accession>A0A8S1EIS5</accession>
<dbReference type="GO" id="GO:0016020">
    <property type="term" value="C:membrane"/>
    <property type="evidence" value="ECO:0007669"/>
    <property type="project" value="UniProtKB-SubCell"/>
</dbReference>
<dbReference type="InterPro" id="IPR002645">
    <property type="entry name" value="STAS_dom"/>
</dbReference>
<proteinExistence type="predicted"/>
<dbReference type="Proteomes" id="UP000494206">
    <property type="component" value="Unassembled WGS sequence"/>
</dbReference>
<evidence type="ECO:0000256" key="2">
    <source>
        <dbReference type="ARBA" id="ARBA00022692"/>
    </source>
</evidence>
<evidence type="ECO:0000256" key="5">
    <source>
        <dbReference type="SAM" id="Phobius"/>
    </source>
</evidence>
<reference evidence="7 8" key="1">
    <citation type="submission" date="2020-04" db="EMBL/GenBank/DDBJ databases">
        <authorList>
            <person name="Laetsch R D."/>
            <person name="Stevens L."/>
            <person name="Kumar S."/>
            <person name="Blaxter L. M."/>
        </authorList>
    </citation>
    <scope>NUCLEOTIDE SEQUENCE [LARGE SCALE GENOMIC DNA]</scope>
</reference>
<sequence length="551" mass="61359">MSRESKLARFFRIFIPISYWLPRYNVKQNLINDVIGGLTIGFLNVPQGMAYASLAGVHPVNGLYTSLFPPLIYMLFGTSRHVAIGVFAVVSLMTGSCVVRILDEMQKAESPIEAVDIIKVLGFTVGILQIIFGLLKANRLISLLSEQIIVGFTTGAAIHVFTAQLNKIVGVDLPRHEGFGKIYNMYRDLYISAIANKGCNFPTFSLSFGAIFILYMLKYKITPYFLKKLRIPVPYDLMCVVLGTYLSYRFDFHGKYNIKVIGKVPTGIPLPVVPNVTLVHRVLFDAAAIAIIVVVVTISMGKLIAKKQKYAIDTKQEFFAIGIMEICSSFFPCWPSSTALARTLVNENAGTKTQLSSIFSATVLVSVLLFIGPYMELLPTCLLSAIVIVALRGMFAQLRNLFVLWKLSKADWAIFTVTLLATVIYDVIPGLFIGTVFGMLVSILRLQKTQLEMFYACPLFYFNCEKFEKEIIESGVEFFKNSGPFRSSEEMQMIDKTDEESPALKKSLVLDMQGIPDIDVSGINSLLKVHSELFVHGIAFKLKNPNGNCIH</sequence>
<dbReference type="InterPro" id="IPR001902">
    <property type="entry name" value="SLC26A/SulP_fam"/>
</dbReference>
<feature type="transmembrane region" description="Helical" evidence="5">
    <location>
        <begin position="282"/>
        <end position="305"/>
    </location>
</feature>
<protein>
    <recommendedName>
        <fullName evidence="6">STAS domain-containing protein</fullName>
    </recommendedName>
</protein>
<dbReference type="PROSITE" id="PS50801">
    <property type="entry name" value="STAS"/>
    <property type="match status" value="1"/>
</dbReference>
<evidence type="ECO:0000313" key="7">
    <source>
        <dbReference type="EMBL" id="CAB3399467.1"/>
    </source>
</evidence>
<dbReference type="NCBIfam" id="TIGR00815">
    <property type="entry name" value="sulP"/>
    <property type="match status" value="1"/>
</dbReference>
<feature type="transmembrane region" description="Helical" evidence="5">
    <location>
        <begin position="317"/>
        <end position="337"/>
    </location>
</feature>
<feature type="transmembrane region" description="Helical" evidence="5">
    <location>
        <begin position="189"/>
        <end position="217"/>
    </location>
</feature>
<keyword evidence="8" id="KW-1185">Reference proteome</keyword>
<dbReference type="AlphaFoldDB" id="A0A8S1EIS5"/>
<organism evidence="7 8">
    <name type="scientific">Caenorhabditis bovis</name>
    <dbReference type="NCBI Taxonomy" id="2654633"/>
    <lineage>
        <taxon>Eukaryota</taxon>
        <taxon>Metazoa</taxon>
        <taxon>Ecdysozoa</taxon>
        <taxon>Nematoda</taxon>
        <taxon>Chromadorea</taxon>
        <taxon>Rhabditida</taxon>
        <taxon>Rhabditina</taxon>
        <taxon>Rhabditomorpha</taxon>
        <taxon>Rhabditoidea</taxon>
        <taxon>Rhabditidae</taxon>
        <taxon>Peloderinae</taxon>
        <taxon>Caenorhabditis</taxon>
    </lineage>
</organism>
<keyword evidence="2 5" id="KW-0812">Transmembrane</keyword>